<feature type="region of interest" description="Disordered" evidence="12">
    <location>
        <begin position="376"/>
        <end position="395"/>
    </location>
</feature>
<keyword evidence="4 11" id="KW-0479">Metal-binding</keyword>
<evidence type="ECO:0000256" key="10">
    <source>
        <dbReference type="PIRNR" id="PIRNR037471"/>
    </source>
</evidence>
<dbReference type="PANTHER" id="PTHR23130:SF203">
    <property type="entry name" value="CYTOCHROME B561 AND DOMON DOMAIN-CONTAINING PROTEIN"/>
    <property type="match status" value="1"/>
</dbReference>
<proteinExistence type="predicted"/>
<accession>A0AAP0KMN7</accession>
<keyword evidence="7 13" id="KW-1133">Transmembrane helix</keyword>
<protein>
    <recommendedName>
        <fullName evidence="10">Cytochrome b561 and DOMON domain-containing protein</fullName>
    </recommendedName>
</protein>
<feature type="binding site" description="axial binding residue" evidence="11">
    <location>
        <position position="242"/>
    </location>
    <ligand>
        <name>heme b</name>
        <dbReference type="ChEBI" id="CHEBI:60344"/>
        <label>1</label>
    </ligand>
    <ligandPart>
        <name>Fe</name>
        <dbReference type="ChEBI" id="CHEBI:18248"/>
    </ligandPart>
</feature>
<feature type="transmembrane region" description="Helical" evidence="13">
    <location>
        <begin position="237"/>
        <end position="258"/>
    </location>
</feature>
<dbReference type="InterPro" id="IPR045265">
    <property type="entry name" value="AIR12_DOMON"/>
</dbReference>
<dbReference type="PANTHER" id="PTHR23130">
    <property type="entry name" value="CYTOCHROME B561 AND DOMON DOMAIN-CONTAINING PROTEIN"/>
    <property type="match status" value="1"/>
</dbReference>
<comment type="caution">
    <text evidence="17">The sequence shown here is derived from an EMBL/GenBank/DDBJ whole genome shotgun (WGS) entry which is preliminary data.</text>
</comment>
<feature type="binding site" description="axial binding residue" evidence="11">
    <location>
        <position position="206"/>
    </location>
    <ligand>
        <name>heme b</name>
        <dbReference type="ChEBI" id="CHEBI:60344"/>
        <label>1</label>
    </ligand>
    <ligandPart>
        <name>Fe</name>
        <dbReference type="ChEBI" id="CHEBI:18248"/>
    </ligandPart>
</feature>
<feature type="transmembrane region" description="Helical" evidence="13">
    <location>
        <begin position="307"/>
        <end position="327"/>
    </location>
</feature>
<dbReference type="GO" id="GO:0016020">
    <property type="term" value="C:membrane"/>
    <property type="evidence" value="ECO:0007669"/>
    <property type="project" value="UniProtKB-SubCell"/>
</dbReference>
<dbReference type="GO" id="GO:0046872">
    <property type="term" value="F:metal ion binding"/>
    <property type="evidence" value="ECO:0007669"/>
    <property type="project" value="UniProtKB-KW"/>
</dbReference>
<evidence type="ECO:0000256" key="14">
    <source>
        <dbReference type="SAM" id="SignalP"/>
    </source>
</evidence>
<evidence type="ECO:0000256" key="5">
    <source>
        <dbReference type="ARBA" id="ARBA00022729"/>
    </source>
</evidence>
<comment type="subcellular location">
    <subcellularLocation>
        <location evidence="1">Membrane</location>
        <topology evidence="1">Multi-pass membrane protein</topology>
    </subcellularLocation>
</comment>
<evidence type="ECO:0000256" key="3">
    <source>
        <dbReference type="ARBA" id="ARBA00022692"/>
    </source>
</evidence>
<dbReference type="CDD" id="cd09629">
    <property type="entry name" value="DOMON_CIL1_like"/>
    <property type="match status" value="1"/>
</dbReference>
<dbReference type="Pfam" id="PF04526">
    <property type="entry name" value="DUF568"/>
    <property type="match status" value="1"/>
</dbReference>
<evidence type="ECO:0000256" key="7">
    <source>
        <dbReference type="ARBA" id="ARBA00022989"/>
    </source>
</evidence>
<dbReference type="CDD" id="cd08760">
    <property type="entry name" value="Cyt_b561_FRRS1_like"/>
    <property type="match status" value="1"/>
</dbReference>
<evidence type="ECO:0000256" key="8">
    <source>
        <dbReference type="ARBA" id="ARBA00023136"/>
    </source>
</evidence>
<feature type="domain" description="DOMON" evidence="15">
    <location>
        <begin position="47"/>
        <end position="160"/>
    </location>
</feature>
<dbReference type="PROSITE" id="PS50939">
    <property type="entry name" value="CYTOCHROME_B561"/>
    <property type="match status" value="1"/>
</dbReference>
<dbReference type="FunFam" id="1.20.120.1770:FF:000007">
    <property type="entry name" value="Cytochrome b561 and DOMON domain-containing protein"/>
    <property type="match status" value="1"/>
</dbReference>
<name>A0AAP0KMN7_9MAGN</name>
<dbReference type="PIRSF" id="PIRSF037471">
    <property type="entry name" value="UCP037471"/>
    <property type="match status" value="1"/>
</dbReference>
<dbReference type="AlphaFoldDB" id="A0AAP0KMN7"/>
<keyword evidence="5 14" id="KW-0732">Signal</keyword>
<evidence type="ECO:0000313" key="17">
    <source>
        <dbReference type="EMBL" id="KAK9155383.1"/>
    </source>
</evidence>
<dbReference type="Proteomes" id="UP001417504">
    <property type="component" value="Unassembled WGS sequence"/>
</dbReference>
<dbReference type="EMBL" id="JBBNAE010000001">
    <property type="protein sequence ID" value="KAK9155383.1"/>
    <property type="molecule type" value="Genomic_DNA"/>
</dbReference>
<feature type="binding site" description="axial binding residue" evidence="11">
    <location>
        <position position="275"/>
    </location>
    <ligand>
        <name>heme b</name>
        <dbReference type="ChEBI" id="CHEBI:60344"/>
        <label>1</label>
    </ligand>
    <ligandPart>
        <name>Fe</name>
        <dbReference type="ChEBI" id="CHEBI:18248"/>
    </ligandPart>
</feature>
<feature type="domain" description="Cytochrome b561" evidence="16">
    <location>
        <begin position="166"/>
        <end position="367"/>
    </location>
</feature>
<evidence type="ECO:0000259" key="15">
    <source>
        <dbReference type="PROSITE" id="PS50836"/>
    </source>
</evidence>
<keyword evidence="18" id="KW-1185">Reference proteome</keyword>
<evidence type="ECO:0000256" key="11">
    <source>
        <dbReference type="PIRSR" id="PIRSR037471-1"/>
    </source>
</evidence>
<evidence type="ECO:0000256" key="1">
    <source>
        <dbReference type="ARBA" id="ARBA00004141"/>
    </source>
</evidence>
<evidence type="ECO:0000313" key="18">
    <source>
        <dbReference type="Proteomes" id="UP001417504"/>
    </source>
</evidence>
<reference evidence="17 18" key="1">
    <citation type="submission" date="2024-01" db="EMBL/GenBank/DDBJ databases">
        <title>Genome assemblies of Stephania.</title>
        <authorList>
            <person name="Yang L."/>
        </authorList>
    </citation>
    <scope>NUCLEOTIDE SEQUENCE [LARGE SCALE GENOMIC DNA]</scope>
    <source>
        <strain evidence="17">QJT</strain>
        <tissue evidence="17">Leaf</tissue>
    </source>
</reference>
<evidence type="ECO:0000256" key="2">
    <source>
        <dbReference type="ARBA" id="ARBA00022448"/>
    </source>
</evidence>
<sequence length="395" mass="43567">MAAMVKKPLIGLCLVLFALFLSASAQTCRSTTFANRIYSACNDLPVLNSFLHWNYVASNRTVSLAYRHRISSRKWVAWAINPNARGMIGSQALVAFEQSNGSMTAYTSQVTSYGTQLQRGNLTFEVPDITAERRGDEIIVYATLRLPGNSATVNQVWQEGSLSGNTPQIHEMNPANRQSTGTINFQSGQSTGSGNTDPRIKRKNVHGVLNAVSWGTLMPLGAIIARYLKVAKSTDPAWFYLHVACQSSAYAIGVAGWATGLKLGSDSTTLKYSAHRNIGITLFVLGTLQVFALLLRPKPDNKYRFYWNIYHHFTGYTVIILSVVNIFKGFDILKPEDDKWKRAYIGVIVALGAVAVFLEAFTWMVVLKRKKEEEKSHNGVNGMNGGNGYGGRTHV</sequence>
<feature type="binding site" description="axial binding residue" evidence="11">
    <location>
        <position position="311"/>
    </location>
    <ligand>
        <name>heme b</name>
        <dbReference type="ChEBI" id="CHEBI:60344"/>
        <label>1</label>
    </ligand>
    <ligandPart>
        <name>Fe</name>
        <dbReference type="ChEBI" id="CHEBI:18248"/>
    </ligandPart>
</feature>
<evidence type="ECO:0000259" key="16">
    <source>
        <dbReference type="PROSITE" id="PS50939"/>
    </source>
</evidence>
<dbReference type="PROSITE" id="PS50836">
    <property type="entry name" value="DOMON"/>
    <property type="match status" value="1"/>
</dbReference>
<feature type="transmembrane region" description="Helical" evidence="13">
    <location>
        <begin position="205"/>
        <end position="225"/>
    </location>
</feature>
<keyword evidence="3 13" id="KW-0812">Transmembrane</keyword>
<dbReference type="Pfam" id="PF03188">
    <property type="entry name" value="Cytochrom_B561"/>
    <property type="match status" value="1"/>
</dbReference>
<dbReference type="InterPro" id="IPR006593">
    <property type="entry name" value="Cyt_b561/ferric_Rdtase_TM"/>
</dbReference>
<comment type="function">
    <text evidence="9">May act as a catecholamine-responsive trans-membrane electron transporter.</text>
</comment>
<evidence type="ECO:0000256" key="9">
    <source>
        <dbReference type="ARBA" id="ARBA00053871"/>
    </source>
</evidence>
<keyword evidence="8 10" id="KW-0472">Membrane</keyword>
<dbReference type="InterPro" id="IPR017214">
    <property type="entry name" value="UCP037471"/>
</dbReference>
<keyword evidence="2 10" id="KW-0813">Transport</keyword>
<dbReference type="SMART" id="SM00665">
    <property type="entry name" value="B561"/>
    <property type="match status" value="1"/>
</dbReference>
<organism evidence="17 18">
    <name type="scientific">Stephania japonica</name>
    <dbReference type="NCBI Taxonomy" id="461633"/>
    <lineage>
        <taxon>Eukaryota</taxon>
        <taxon>Viridiplantae</taxon>
        <taxon>Streptophyta</taxon>
        <taxon>Embryophyta</taxon>
        <taxon>Tracheophyta</taxon>
        <taxon>Spermatophyta</taxon>
        <taxon>Magnoliopsida</taxon>
        <taxon>Ranunculales</taxon>
        <taxon>Menispermaceae</taxon>
        <taxon>Menispermoideae</taxon>
        <taxon>Cissampelideae</taxon>
        <taxon>Stephania</taxon>
    </lineage>
</organism>
<feature type="chain" id="PRO_5043008802" description="Cytochrome b561 and DOMON domain-containing protein" evidence="14">
    <location>
        <begin position="26"/>
        <end position="395"/>
    </location>
</feature>
<keyword evidence="6 10" id="KW-0249">Electron transport</keyword>
<dbReference type="Gene3D" id="1.20.120.1770">
    <property type="match status" value="1"/>
</dbReference>
<keyword evidence="11" id="KW-0408">Iron</keyword>
<evidence type="ECO:0000256" key="12">
    <source>
        <dbReference type="SAM" id="MobiDB-lite"/>
    </source>
</evidence>
<feature type="transmembrane region" description="Helical" evidence="13">
    <location>
        <begin position="343"/>
        <end position="367"/>
    </location>
</feature>
<evidence type="ECO:0000256" key="4">
    <source>
        <dbReference type="ARBA" id="ARBA00022723"/>
    </source>
</evidence>
<evidence type="ECO:0000256" key="13">
    <source>
        <dbReference type="SAM" id="Phobius"/>
    </source>
</evidence>
<comment type="cofactor">
    <cofactor evidence="10">
        <name>heme b</name>
        <dbReference type="ChEBI" id="CHEBI:60344"/>
    </cofactor>
    <text evidence="10">Binds 2 heme b groups non-covalently.</text>
</comment>
<gene>
    <name evidence="17" type="ORF">Sjap_002863</name>
</gene>
<feature type="compositionally biased region" description="Gly residues" evidence="12">
    <location>
        <begin position="382"/>
        <end position="395"/>
    </location>
</feature>
<evidence type="ECO:0000256" key="6">
    <source>
        <dbReference type="ARBA" id="ARBA00022982"/>
    </source>
</evidence>
<dbReference type="InterPro" id="IPR005018">
    <property type="entry name" value="DOMON_domain"/>
</dbReference>
<feature type="signal peptide" evidence="14">
    <location>
        <begin position="1"/>
        <end position="25"/>
    </location>
</feature>
<feature type="transmembrane region" description="Helical" evidence="13">
    <location>
        <begin position="278"/>
        <end position="295"/>
    </location>
</feature>